<dbReference type="EMBL" id="CP020991">
    <property type="protein sequence ID" value="AUO19403.1"/>
    <property type="molecule type" value="Genomic_DNA"/>
</dbReference>
<dbReference type="AlphaFoldDB" id="A0A2K9P2B1"/>
<dbReference type="GO" id="GO:0016491">
    <property type="term" value="F:oxidoreductase activity"/>
    <property type="evidence" value="ECO:0007669"/>
    <property type="project" value="InterPro"/>
</dbReference>
<evidence type="ECO:0000259" key="1">
    <source>
        <dbReference type="Pfam" id="PF14512"/>
    </source>
</evidence>
<dbReference type="RefSeq" id="WP_102365611.1">
    <property type="nucleotide sequence ID" value="NZ_CP020991.1"/>
</dbReference>
<accession>A0A2K9P2B1</accession>
<organism evidence="2 3">
    <name type="scientific">Monoglobus pectinilyticus</name>
    <dbReference type="NCBI Taxonomy" id="1981510"/>
    <lineage>
        <taxon>Bacteria</taxon>
        <taxon>Bacillati</taxon>
        <taxon>Bacillota</taxon>
        <taxon>Clostridia</taxon>
        <taxon>Monoglobales</taxon>
        <taxon>Monoglobaceae</taxon>
        <taxon>Monoglobus</taxon>
    </lineage>
</organism>
<dbReference type="OrthoDB" id="9814075at2"/>
<dbReference type="GeneID" id="98062644"/>
<evidence type="ECO:0000313" key="2">
    <source>
        <dbReference type="EMBL" id="AUO19403.1"/>
    </source>
</evidence>
<dbReference type="Proteomes" id="UP000235589">
    <property type="component" value="Chromosome"/>
</dbReference>
<dbReference type="Gene3D" id="3.40.109.10">
    <property type="entry name" value="NADH Oxidase"/>
    <property type="match status" value="1"/>
</dbReference>
<keyword evidence="3" id="KW-1185">Reference proteome</keyword>
<reference evidence="2 3" key="1">
    <citation type="submission" date="2017-04" db="EMBL/GenBank/DDBJ databases">
        <title>Monoglobus pectinilyticus 14 draft genome.</title>
        <authorList>
            <person name="Kim C."/>
            <person name="Rosendale D.I."/>
            <person name="Kelly W.J."/>
            <person name="Tannock G.W."/>
            <person name="Patchett M.L."/>
            <person name="Jordens J.Z."/>
        </authorList>
    </citation>
    <scope>NUCLEOTIDE SEQUENCE [LARGE SCALE GENOMIC DNA]</scope>
    <source>
        <strain evidence="2 3">14</strain>
    </source>
</reference>
<proteinExistence type="predicted"/>
<dbReference type="KEGG" id="mpec:B9O19_01242"/>
<gene>
    <name evidence="2" type="ORF">B9O19_01242</name>
</gene>
<sequence length="250" mass="29208">MQDMLYNMIFKRKSFHIFKDIGTISAAELCEIEEKYRSFLPLAEDIKTAVRIVPAKATTCRRGQEYCILLYSEKKDNYLQNIGYIGEQLDLYLASKNIGSLWFGIGKTEEKSYNGMDFVIMIAIAKVGETKFRKNMYKSKRKTEEEIWTGDKIKNVTEVVRFAPSACNTQPWIAENTNGYIEVFRYKKPGKRGIMPADKVNYYNRIDIGIFLCFMDLCLNHENIEFEREIFADNNDNEKEKTLTAKYKFI</sequence>
<feature type="domain" description="Putative nitroreductase TM1586" evidence="1">
    <location>
        <begin position="5"/>
        <end position="217"/>
    </location>
</feature>
<evidence type="ECO:0000313" key="3">
    <source>
        <dbReference type="Proteomes" id="UP000235589"/>
    </source>
</evidence>
<protein>
    <submittedName>
        <fullName evidence="2">Nitroreductase</fullName>
    </submittedName>
</protein>
<dbReference type="InterPro" id="IPR029478">
    <property type="entry name" value="TM1586_NiRdase"/>
</dbReference>
<dbReference type="Pfam" id="PF14512">
    <property type="entry name" value="TM1586_NiRdase"/>
    <property type="match status" value="1"/>
</dbReference>
<dbReference type="Gene3D" id="3.40.109.30">
    <property type="entry name" value="putative nitroreductase (tm1586), domain 2"/>
    <property type="match status" value="1"/>
</dbReference>
<name>A0A2K9P2B1_9FIRM</name>
<dbReference type="InterPro" id="IPR000415">
    <property type="entry name" value="Nitroreductase-like"/>
</dbReference>
<dbReference type="SUPFAM" id="SSF55469">
    <property type="entry name" value="FMN-dependent nitroreductase-like"/>
    <property type="match status" value="1"/>
</dbReference>